<dbReference type="PANTHER" id="PTHR31616:SF0">
    <property type="entry name" value="GLUCAN 1,4-ALPHA-GLUCOSIDASE"/>
    <property type="match status" value="1"/>
</dbReference>
<dbReference type="SUPFAM" id="SSF48208">
    <property type="entry name" value="Six-hairpin glycosidases"/>
    <property type="match status" value="1"/>
</dbReference>
<dbReference type="PANTHER" id="PTHR31616">
    <property type="entry name" value="TREHALASE"/>
    <property type="match status" value="1"/>
</dbReference>
<feature type="domain" description="GH15-like" evidence="1">
    <location>
        <begin position="11"/>
        <end position="282"/>
    </location>
</feature>
<dbReference type="GO" id="GO:0005975">
    <property type="term" value="P:carbohydrate metabolic process"/>
    <property type="evidence" value="ECO:0007669"/>
    <property type="project" value="InterPro"/>
</dbReference>
<keyword evidence="3" id="KW-1185">Reference proteome</keyword>
<dbReference type="InterPro" id="IPR011613">
    <property type="entry name" value="GH15-like"/>
</dbReference>
<name>A0A1Y0IK89_9BACL</name>
<dbReference type="Gene3D" id="1.50.10.10">
    <property type="match status" value="1"/>
</dbReference>
<protein>
    <submittedName>
        <fullName evidence="2">Glycosyl hydrolase</fullName>
    </submittedName>
</protein>
<proteinExistence type="predicted"/>
<gene>
    <name evidence="2" type="ORF">CBW65_07265</name>
</gene>
<reference evidence="3" key="1">
    <citation type="submission" date="2017-05" db="EMBL/GenBank/DDBJ databases">
        <authorList>
            <person name="Sung H."/>
        </authorList>
    </citation>
    <scope>NUCLEOTIDE SEQUENCE [LARGE SCALE GENOMIC DNA]</scope>
    <source>
        <strain evidence="3">AR23208</strain>
    </source>
</reference>
<dbReference type="InterPro" id="IPR012341">
    <property type="entry name" value="6hp_glycosidase-like_sf"/>
</dbReference>
<dbReference type="AlphaFoldDB" id="A0A1Y0IK89"/>
<sequence length="357" mass="41015">MNLYEFSVGLIKQHQQENGSFPASPAFSTYQYCWLRDGTFTAYALDVAGEGEAAANYYRWVDKTIIRHLHKFYTLLARRERGWPLHSDLFWHCRFTIDGQEGSEPWGNSQLDGYGTYLWGAAEHLQRREDRDVFLAEIKESLEMTVAYLLEFWQEPNFDCWEEHGDRVHPSTLAAVYGGLQAISGVLPNPDPRIERTCAEIRAYVELHGVANGRFIKSVENPAVDANLLWLTVPFGMFAQGDARMVRTVQAIEAELCTGGVHRYRDDVFYGGGAWPLLTAWLGWYYLQAGHRARAEELLHWVEAQADEQGCLPEQVPEGLFFPEERKRWVETWGEPAQPLLWSHAMYVVLKNGFMID</sequence>
<dbReference type="GO" id="GO:0004553">
    <property type="term" value="F:hydrolase activity, hydrolyzing O-glycosyl compounds"/>
    <property type="evidence" value="ECO:0007669"/>
    <property type="project" value="UniProtKB-ARBA"/>
</dbReference>
<evidence type="ECO:0000259" key="1">
    <source>
        <dbReference type="Pfam" id="PF00723"/>
    </source>
</evidence>
<organism evidence="2 3">
    <name type="scientific">Tumebacillus avium</name>
    <dbReference type="NCBI Taxonomy" id="1903704"/>
    <lineage>
        <taxon>Bacteria</taxon>
        <taxon>Bacillati</taxon>
        <taxon>Bacillota</taxon>
        <taxon>Bacilli</taxon>
        <taxon>Bacillales</taxon>
        <taxon>Alicyclobacillaceae</taxon>
        <taxon>Tumebacillus</taxon>
    </lineage>
</organism>
<dbReference type="Proteomes" id="UP000195437">
    <property type="component" value="Chromosome"/>
</dbReference>
<keyword evidence="2" id="KW-0378">Hydrolase</keyword>
<evidence type="ECO:0000313" key="2">
    <source>
        <dbReference type="EMBL" id="ARU60918.1"/>
    </source>
</evidence>
<accession>A0A1Y0IK89</accession>
<dbReference type="InterPro" id="IPR008928">
    <property type="entry name" value="6-hairpin_glycosidase_sf"/>
</dbReference>
<dbReference type="KEGG" id="tum:CBW65_07265"/>
<dbReference type="OrthoDB" id="3902805at2"/>
<dbReference type="RefSeq" id="WP_087456307.1">
    <property type="nucleotide sequence ID" value="NZ_CP021434.1"/>
</dbReference>
<dbReference type="EMBL" id="CP021434">
    <property type="protein sequence ID" value="ARU60918.1"/>
    <property type="molecule type" value="Genomic_DNA"/>
</dbReference>
<evidence type="ECO:0000313" key="3">
    <source>
        <dbReference type="Proteomes" id="UP000195437"/>
    </source>
</evidence>
<dbReference type="Pfam" id="PF00723">
    <property type="entry name" value="Glyco_hydro_15"/>
    <property type="match status" value="1"/>
</dbReference>